<evidence type="ECO:0000256" key="5">
    <source>
        <dbReference type="ARBA" id="ARBA00022842"/>
    </source>
</evidence>
<dbReference type="RefSeq" id="WP_183190400.1">
    <property type="nucleotide sequence ID" value="NZ_JACICD010000005.1"/>
</dbReference>
<dbReference type="PROSITE" id="PS00444">
    <property type="entry name" value="POLYPRENYL_SYNTHASE_2"/>
    <property type="match status" value="1"/>
</dbReference>
<keyword evidence="10" id="KW-1185">Reference proteome</keyword>
<sequence length="311" mass="31599">MSIAASEDLSARLTRALGDCAAAVTEHMDGAISRAGGPSPRLMAAMRHAALAGGKRLRPFLVIESAALFGVARTAALPAAAALECVHCYSLVHDDLPAMDDDDLRRGQPTVHRAFDEATAILAGDGLLTLAFEILAREDAGPDAHARITLVAGLARAAGAGGMVGGQMLDLAAEGRFAAGARGTPTAGEIEHLQALKTGALLRYACEAGAVLGGASAAERASLDTYARAIGRAFQIADDLLDVEGDAGEVGKAVGKDAAAGKATLVDLMGVPGARAELARLVEEARTALAGFGSKATLLAEAANFIANRRN</sequence>
<evidence type="ECO:0000256" key="7">
    <source>
        <dbReference type="ARBA" id="ARBA00069024"/>
    </source>
</evidence>
<evidence type="ECO:0000256" key="4">
    <source>
        <dbReference type="ARBA" id="ARBA00022723"/>
    </source>
</evidence>
<evidence type="ECO:0000256" key="2">
    <source>
        <dbReference type="ARBA" id="ARBA00006706"/>
    </source>
</evidence>
<dbReference type="PANTHER" id="PTHR43281">
    <property type="entry name" value="FARNESYL DIPHOSPHATE SYNTHASE"/>
    <property type="match status" value="1"/>
</dbReference>
<dbReference type="InterPro" id="IPR053378">
    <property type="entry name" value="Prenyl_diphosphate_synthase"/>
</dbReference>
<dbReference type="PROSITE" id="PS00723">
    <property type="entry name" value="POLYPRENYL_SYNTHASE_1"/>
    <property type="match status" value="1"/>
</dbReference>
<dbReference type="CDD" id="cd00685">
    <property type="entry name" value="Trans_IPPS_HT"/>
    <property type="match status" value="1"/>
</dbReference>
<organism evidence="9 10">
    <name type="scientific">Ancylobacter tetraedralis</name>
    <dbReference type="NCBI Taxonomy" id="217068"/>
    <lineage>
        <taxon>Bacteria</taxon>
        <taxon>Pseudomonadati</taxon>
        <taxon>Pseudomonadota</taxon>
        <taxon>Alphaproteobacteria</taxon>
        <taxon>Hyphomicrobiales</taxon>
        <taxon>Xanthobacteraceae</taxon>
        <taxon>Ancylobacter</taxon>
    </lineage>
</organism>
<dbReference type="PANTHER" id="PTHR43281:SF1">
    <property type="entry name" value="FARNESYL DIPHOSPHATE SYNTHASE"/>
    <property type="match status" value="1"/>
</dbReference>
<dbReference type="SUPFAM" id="SSF48576">
    <property type="entry name" value="Terpenoid synthases"/>
    <property type="match status" value="1"/>
</dbReference>
<evidence type="ECO:0000313" key="9">
    <source>
        <dbReference type="EMBL" id="MBB3772226.1"/>
    </source>
</evidence>
<dbReference type="FunFam" id="1.10.600.10:FF:000001">
    <property type="entry name" value="Geranylgeranyl diphosphate synthase"/>
    <property type="match status" value="1"/>
</dbReference>
<dbReference type="InterPro" id="IPR008949">
    <property type="entry name" value="Isoprenoid_synthase_dom_sf"/>
</dbReference>
<dbReference type="Proteomes" id="UP000533469">
    <property type="component" value="Unassembled WGS sequence"/>
</dbReference>
<keyword evidence="6" id="KW-0414">Isoprene biosynthesis</keyword>
<evidence type="ECO:0000313" key="10">
    <source>
        <dbReference type="Proteomes" id="UP000533469"/>
    </source>
</evidence>
<reference evidence="9 10" key="1">
    <citation type="submission" date="2020-08" db="EMBL/GenBank/DDBJ databases">
        <title>Genomic Encyclopedia of Type Strains, Phase IV (KMG-IV): sequencing the most valuable type-strain genomes for metagenomic binning, comparative biology and taxonomic classification.</title>
        <authorList>
            <person name="Goeker M."/>
        </authorList>
    </citation>
    <scope>NUCLEOTIDE SEQUENCE [LARGE SCALE GENOMIC DNA]</scope>
    <source>
        <strain evidence="9 10">DSM 5895</strain>
    </source>
</reference>
<dbReference type="EMBL" id="JACICD010000005">
    <property type="protein sequence ID" value="MBB3772226.1"/>
    <property type="molecule type" value="Genomic_DNA"/>
</dbReference>
<dbReference type="GO" id="GO:0004659">
    <property type="term" value="F:prenyltransferase activity"/>
    <property type="evidence" value="ECO:0007669"/>
    <property type="project" value="InterPro"/>
</dbReference>
<dbReference type="SFLD" id="SFLDS00005">
    <property type="entry name" value="Isoprenoid_Synthase_Type_I"/>
    <property type="match status" value="1"/>
</dbReference>
<dbReference type="NCBIfam" id="NF045485">
    <property type="entry name" value="FPPsyn"/>
    <property type="match status" value="1"/>
</dbReference>
<comment type="caution">
    <text evidence="9">The sequence shown here is derived from an EMBL/GenBank/DDBJ whole genome shotgun (WGS) entry which is preliminary data.</text>
</comment>
<dbReference type="GO" id="GO:0046872">
    <property type="term" value="F:metal ion binding"/>
    <property type="evidence" value="ECO:0007669"/>
    <property type="project" value="UniProtKB-KW"/>
</dbReference>
<protein>
    <recommendedName>
        <fullName evidence="7">Probable farnesyl diphosphate synthase</fullName>
    </recommendedName>
</protein>
<keyword evidence="5" id="KW-0460">Magnesium</keyword>
<keyword evidence="3 8" id="KW-0808">Transferase</keyword>
<dbReference type="InterPro" id="IPR033749">
    <property type="entry name" value="Polyprenyl_synt_CS"/>
</dbReference>
<proteinExistence type="inferred from homology"/>
<keyword evidence="4" id="KW-0479">Metal-binding</keyword>
<dbReference type="SFLD" id="SFLDG01017">
    <property type="entry name" value="Polyprenyl_Transferase_Like"/>
    <property type="match status" value="1"/>
</dbReference>
<dbReference type="GO" id="GO:0016114">
    <property type="term" value="P:terpenoid biosynthetic process"/>
    <property type="evidence" value="ECO:0007669"/>
    <property type="project" value="UniProtKB-ARBA"/>
</dbReference>
<dbReference type="AlphaFoldDB" id="A0A839ZC04"/>
<evidence type="ECO:0000256" key="6">
    <source>
        <dbReference type="ARBA" id="ARBA00023229"/>
    </source>
</evidence>
<gene>
    <name evidence="9" type="ORF">FHS55_002838</name>
</gene>
<evidence type="ECO:0000256" key="3">
    <source>
        <dbReference type="ARBA" id="ARBA00022679"/>
    </source>
</evidence>
<dbReference type="Pfam" id="PF00348">
    <property type="entry name" value="polyprenyl_synt"/>
    <property type="match status" value="1"/>
</dbReference>
<dbReference type="InterPro" id="IPR000092">
    <property type="entry name" value="Polyprenyl_synt"/>
</dbReference>
<comment type="cofactor">
    <cofactor evidence="1">
        <name>Mg(2+)</name>
        <dbReference type="ChEBI" id="CHEBI:18420"/>
    </cofactor>
</comment>
<evidence type="ECO:0000256" key="1">
    <source>
        <dbReference type="ARBA" id="ARBA00001946"/>
    </source>
</evidence>
<dbReference type="GO" id="GO:0005737">
    <property type="term" value="C:cytoplasm"/>
    <property type="evidence" value="ECO:0007669"/>
    <property type="project" value="UniProtKB-ARBA"/>
</dbReference>
<evidence type="ECO:0000256" key="8">
    <source>
        <dbReference type="RuleBase" id="RU004466"/>
    </source>
</evidence>
<dbReference type="Gene3D" id="1.10.600.10">
    <property type="entry name" value="Farnesyl Diphosphate Synthase"/>
    <property type="match status" value="1"/>
</dbReference>
<name>A0A839ZC04_9HYPH</name>
<comment type="similarity">
    <text evidence="2 8">Belongs to the FPP/GGPP synthase family.</text>
</comment>
<accession>A0A839ZC04</accession>